<accession>A0A3S4HLQ0</accession>
<evidence type="ECO:0000313" key="2">
    <source>
        <dbReference type="Proteomes" id="UP000275777"/>
    </source>
</evidence>
<name>A0A3S4HLQ0_CHRVL</name>
<evidence type="ECO:0000313" key="1">
    <source>
        <dbReference type="EMBL" id="VEB42337.1"/>
    </source>
</evidence>
<organism evidence="1 2">
    <name type="scientific">Chromobacterium violaceum</name>
    <dbReference type="NCBI Taxonomy" id="536"/>
    <lineage>
        <taxon>Bacteria</taxon>
        <taxon>Pseudomonadati</taxon>
        <taxon>Pseudomonadota</taxon>
        <taxon>Betaproteobacteria</taxon>
        <taxon>Neisseriales</taxon>
        <taxon>Chromobacteriaceae</taxon>
        <taxon>Chromobacterium</taxon>
    </lineage>
</organism>
<dbReference type="AlphaFoldDB" id="A0A3S4HLQ0"/>
<sequence length="78" mass="7632">MQIRGAPLGSASKAMSGTPRWKLKLGSTPALVGQAGAVSVMLGPPPVPLQAVSPPCAVVPLVASVAPLSVIAYGETAG</sequence>
<dbReference type="Proteomes" id="UP000275777">
    <property type="component" value="Chromosome"/>
</dbReference>
<protein>
    <submittedName>
        <fullName evidence="1">Uncharacterized protein</fullName>
    </submittedName>
</protein>
<gene>
    <name evidence="1" type="ORF">NCTC9695_02785</name>
</gene>
<reference evidence="1 2" key="1">
    <citation type="submission" date="2018-12" db="EMBL/GenBank/DDBJ databases">
        <authorList>
            <consortium name="Pathogen Informatics"/>
        </authorList>
    </citation>
    <scope>NUCLEOTIDE SEQUENCE [LARGE SCALE GENOMIC DNA]</scope>
    <source>
        <strain evidence="1 2">NCTC9695</strain>
    </source>
</reference>
<proteinExistence type="predicted"/>
<dbReference type="EMBL" id="LR134182">
    <property type="protein sequence ID" value="VEB42337.1"/>
    <property type="molecule type" value="Genomic_DNA"/>
</dbReference>